<proteinExistence type="predicted"/>
<dbReference type="Pfam" id="PF02520">
    <property type="entry name" value="ANIS5_cation-bd"/>
    <property type="match status" value="1"/>
</dbReference>
<dbReference type="InterPro" id="IPR052823">
    <property type="entry name" value="SXP/RAL-2_related"/>
</dbReference>
<dbReference type="PANTHER" id="PTHR21593:SF36">
    <property type="entry name" value="DUF148 DOMAIN-CONTAINING PROTEIN-RELATED"/>
    <property type="match status" value="1"/>
</dbReference>
<protein>
    <submittedName>
        <fullName evidence="4">DUF148 domain-containing protein</fullName>
    </submittedName>
</protein>
<feature type="chain" id="PRO_5005893290" evidence="1">
    <location>
        <begin position="18"/>
        <end position="153"/>
    </location>
</feature>
<name>A0A0N5ALU2_9BILA</name>
<evidence type="ECO:0000313" key="4">
    <source>
        <dbReference type="WBParaSite" id="SMUV_0000552001-mRNA-1"/>
    </source>
</evidence>
<dbReference type="PANTHER" id="PTHR21593">
    <property type="entry name" value="PRION-LIKE- Q/N-RICH -DOMAIN-BEARING PROTEIN PROTEIN"/>
    <property type="match status" value="1"/>
</dbReference>
<feature type="domain" description="SXP/RAL-2 family protein Ani s 5-like cation-binding" evidence="2">
    <location>
        <begin position="42"/>
        <end position="145"/>
    </location>
</feature>
<keyword evidence="3" id="KW-1185">Reference proteome</keyword>
<dbReference type="InterPro" id="IPR003677">
    <property type="entry name" value="ANIS5_cation-bd"/>
</dbReference>
<reference evidence="4" key="1">
    <citation type="submission" date="2017-02" db="UniProtKB">
        <authorList>
            <consortium name="WormBaseParasite"/>
        </authorList>
    </citation>
    <scope>IDENTIFICATION</scope>
</reference>
<feature type="signal peptide" evidence="1">
    <location>
        <begin position="1"/>
        <end position="17"/>
    </location>
</feature>
<sequence length="153" mass="16661">MKVALLVLLAIVAVAYCQHPGQFPTQDLPPPPFLQGEPASKVQEFANVLSHAPEKNEDELDNDVEAWIAKQNPKIKAAYRDFKKQMAQMKAQAEAAHKAAIANLSAPAKKADADITAVIADPRLKGHEKQEKIQAILAALPQAVRAELEKVNN</sequence>
<evidence type="ECO:0000256" key="1">
    <source>
        <dbReference type="SAM" id="SignalP"/>
    </source>
</evidence>
<dbReference type="WBParaSite" id="SMUV_0000552001-mRNA-1">
    <property type="protein sequence ID" value="SMUV_0000552001-mRNA-1"/>
    <property type="gene ID" value="SMUV_0000552001"/>
</dbReference>
<dbReference type="Proteomes" id="UP000046393">
    <property type="component" value="Unplaced"/>
</dbReference>
<dbReference type="SUPFAM" id="SSF158855">
    <property type="entry name" value="Lipase chaperone-like"/>
    <property type="match status" value="1"/>
</dbReference>
<dbReference type="AlphaFoldDB" id="A0A0N5ALU2"/>
<organism evidence="3 4">
    <name type="scientific">Syphacia muris</name>
    <dbReference type="NCBI Taxonomy" id="451379"/>
    <lineage>
        <taxon>Eukaryota</taxon>
        <taxon>Metazoa</taxon>
        <taxon>Ecdysozoa</taxon>
        <taxon>Nematoda</taxon>
        <taxon>Chromadorea</taxon>
        <taxon>Rhabditida</taxon>
        <taxon>Spirurina</taxon>
        <taxon>Oxyuridomorpha</taxon>
        <taxon>Oxyuroidea</taxon>
        <taxon>Oxyuridae</taxon>
        <taxon>Syphacia</taxon>
    </lineage>
</organism>
<accession>A0A0N5ALU2</accession>
<keyword evidence="1" id="KW-0732">Signal</keyword>
<evidence type="ECO:0000313" key="3">
    <source>
        <dbReference type="Proteomes" id="UP000046393"/>
    </source>
</evidence>
<evidence type="ECO:0000259" key="2">
    <source>
        <dbReference type="Pfam" id="PF02520"/>
    </source>
</evidence>